<dbReference type="EMBL" id="AP009256">
    <property type="protein sequence ID" value="BAF40021.1"/>
    <property type="molecule type" value="Genomic_DNA"/>
</dbReference>
<protein>
    <submittedName>
        <fullName evidence="1">Apolipoprotein N-acyltransferase</fullName>
    </submittedName>
</protein>
<evidence type="ECO:0000313" key="2">
    <source>
        <dbReference type="Proteomes" id="UP000008702"/>
    </source>
</evidence>
<sequence length="131" mass="15042">MSSRYHSNTRRSPFSLENIGIHHQNRREKDISCLLGTSSCLLGTTRIRAEGQFPLENIGIHHQNRRENSISCLLSTNVSSRYHFVSSRYHFVSFEYLNTLGALLSQGFEGNPLYTYIPILENRFVSSGYQL</sequence>
<dbReference type="Proteomes" id="UP000008702">
    <property type="component" value="Chromosome"/>
</dbReference>
<dbReference type="AlphaFoldDB" id="A1A2T8"/>
<reference evidence="1 2" key="1">
    <citation type="submission" date="2006-12" db="EMBL/GenBank/DDBJ databases">
        <title>Bifidobacterium adolescentis complete genome sequence.</title>
        <authorList>
            <person name="Suzuki T."/>
            <person name="Tsuda Y."/>
            <person name="Kanou N."/>
            <person name="Inoue T."/>
            <person name="Kumazaki K."/>
            <person name="Nagano S."/>
            <person name="Hirai S."/>
            <person name="Tanaka K."/>
            <person name="Watanabe K."/>
        </authorList>
    </citation>
    <scope>NUCLEOTIDE SEQUENCE [LARGE SCALE GENOMIC DNA]</scope>
    <source>
        <strain evidence="2">ATCC 15703 / DSM 20083 / NCTC 11814 / E194a</strain>
    </source>
</reference>
<keyword evidence="2" id="KW-1185">Reference proteome</keyword>
<dbReference type="KEGG" id="bad:BAD_1240"/>
<name>A1A2T8_BIFAA</name>
<proteinExistence type="predicted"/>
<accession>A1A2T8</accession>
<organism evidence="1 2">
    <name type="scientific">Bifidobacterium adolescentis (strain ATCC 15703 / DSM 20083 / NCTC 11814 / E194a)</name>
    <dbReference type="NCBI Taxonomy" id="367928"/>
    <lineage>
        <taxon>Bacteria</taxon>
        <taxon>Bacillati</taxon>
        <taxon>Actinomycetota</taxon>
        <taxon>Actinomycetes</taxon>
        <taxon>Bifidobacteriales</taxon>
        <taxon>Bifidobacteriaceae</taxon>
        <taxon>Bifidobacterium</taxon>
    </lineage>
</organism>
<evidence type="ECO:0000313" key="1">
    <source>
        <dbReference type="EMBL" id="BAF40021.1"/>
    </source>
</evidence>
<dbReference type="HOGENOM" id="CLU_1923489_0_0_11"/>
<gene>
    <name evidence="1" type="primary">cutE-1</name>
    <name evidence="1" type="ordered locus">BAD_1240</name>
</gene>